<dbReference type="OrthoDB" id="5171752at2"/>
<dbReference type="PROSITE" id="PS50932">
    <property type="entry name" value="HTH_LACI_2"/>
    <property type="match status" value="1"/>
</dbReference>
<dbReference type="InterPro" id="IPR046335">
    <property type="entry name" value="LacI/GalR-like_sensor"/>
</dbReference>
<dbReference type="PANTHER" id="PTHR30146:SF138">
    <property type="entry name" value="TRANSCRIPTIONAL REGULATORY PROTEIN"/>
    <property type="match status" value="1"/>
</dbReference>
<protein>
    <submittedName>
        <fullName evidence="5">LacI family transcriptional regulator</fullName>
    </submittedName>
</protein>
<evidence type="ECO:0000256" key="2">
    <source>
        <dbReference type="ARBA" id="ARBA00023125"/>
    </source>
</evidence>
<dbReference type="Gene3D" id="1.10.260.40">
    <property type="entry name" value="lambda repressor-like DNA-binding domains"/>
    <property type="match status" value="1"/>
</dbReference>
<dbReference type="STRING" id="1799789.AX660_18420"/>
<dbReference type="GO" id="GO:0003700">
    <property type="term" value="F:DNA-binding transcription factor activity"/>
    <property type="evidence" value="ECO:0007669"/>
    <property type="project" value="TreeGrafter"/>
</dbReference>
<dbReference type="InterPro" id="IPR028082">
    <property type="entry name" value="Peripla_BP_I"/>
</dbReference>
<reference evidence="6" key="1">
    <citation type="submission" date="2016-02" db="EMBL/GenBank/DDBJ databases">
        <authorList>
            <person name="Schultz-Johansen M."/>
            <person name="Glaring M.A."/>
            <person name="Bech P.K."/>
            <person name="Stougaard P."/>
        </authorList>
    </citation>
    <scope>NUCLEOTIDE SEQUENCE [LARGE SCALE GENOMIC DNA]</scope>
    <source>
        <strain evidence="6">S66</strain>
    </source>
</reference>
<keyword evidence="3" id="KW-0804">Transcription</keyword>
<evidence type="ECO:0000259" key="4">
    <source>
        <dbReference type="PROSITE" id="PS50932"/>
    </source>
</evidence>
<dbReference type="GO" id="GO:0000976">
    <property type="term" value="F:transcription cis-regulatory region binding"/>
    <property type="evidence" value="ECO:0007669"/>
    <property type="project" value="TreeGrafter"/>
</dbReference>
<evidence type="ECO:0000313" key="6">
    <source>
        <dbReference type="Proteomes" id="UP000070299"/>
    </source>
</evidence>
<accession>A0A135ZZG3</accession>
<evidence type="ECO:0000313" key="5">
    <source>
        <dbReference type="EMBL" id="KXI28343.1"/>
    </source>
</evidence>
<keyword evidence="2" id="KW-0238">DNA-binding</keyword>
<dbReference type="Pfam" id="PF13377">
    <property type="entry name" value="Peripla_BP_3"/>
    <property type="match status" value="1"/>
</dbReference>
<dbReference type="Pfam" id="PF00356">
    <property type="entry name" value="LacI"/>
    <property type="match status" value="1"/>
</dbReference>
<dbReference type="SUPFAM" id="SSF53822">
    <property type="entry name" value="Periplasmic binding protein-like I"/>
    <property type="match status" value="1"/>
</dbReference>
<evidence type="ECO:0000256" key="1">
    <source>
        <dbReference type="ARBA" id="ARBA00023015"/>
    </source>
</evidence>
<dbReference type="SMART" id="SM00354">
    <property type="entry name" value="HTH_LACI"/>
    <property type="match status" value="1"/>
</dbReference>
<gene>
    <name evidence="5" type="ORF">AX660_18420</name>
</gene>
<dbReference type="SUPFAM" id="SSF47413">
    <property type="entry name" value="lambda repressor-like DNA-binding domains"/>
    <property type="match status" value="1"/>
</dbReference>
<organism evidence="5 6">
    <name type="scientific">Paraglaciecola hydrolytica</name>
    <dbReference type="NCBI Taxonomy" id="1799789"/>
    <lineage>
        <taxon>Bacteria</taxon>
        <taxon>Pseudomonadati</taxon>
        <taxon>Pseudomonadota</taxon>
        <taxon>Gammaproteobacteria</taxon>
        <taxon>Alteromonadales</taxon>
        <taxon>Alteromonadaceae</taxon>
        <taxon>Paraglaciecola</taxon>
    </lineage>
</organism>
<dbReference type="CDD" id="cd01392">
    <property type="entry name" value="HTH_LacI"/>
    <property type="match status" value="1"/>
</dbReference>
<dbReference type="EMBL" id="LSNE01000007">
    <property type="protein sequence ID" value="KXI28343.1"/>
    <property type="molecule type" value="Genomic_DNA"/>
</dbReference>
<keyword evidence="6" id="KW-1185">Reference proteome</keyword>
<dbReference type="InterPro" id="IPR000843">
    <property type="entry name" value="HTH_LacI"/>
</dbReference>
<dbReference type="RefSeq" id="WP_068378528.1">
    <property type="nucleotide sequence ID" value="NZ_LSNE01000007.1"/>
</dbReference>
<feature type="domain" description="HTH lacI-type" evidence="4">
    <location>
        <begin position="5"/>
        <end position="60"/>
    </location>
</feature>
<dbReference type="CDD" id="cd06279">
    <property type="entry name" value="PBP1_LacI-like"/>
    <property type="match status" value="1"/>
</dbReference>
<dbReference type="AlphaFoldDB" id="A0A135ZZG3"/>
<proteinExistence type="predicted"/>
<dbReference type="Proteomes" id="UP000070299">
    <property type="component" value="Unassembled WGS sequence"/>
</dbReference>
<keyword evidence="1" id="KW-0805">Transcription regulation</keyword>
<dbReference type="Gene3D" id="3.40.50.2300">
    <property type="match status" value="2"/>
</dbReference>
<dbReference type="PANTHER" id="PTHR30146">
    <property type="entry name" value="LACI-RELATED TRANSCRIPTIONAL REPRESSOR"/>
    <property type="match status" value="1"/>
</dbReference>
<dbReference type="InterPro" id="IPR010982">
    <property type="entry name" value="Lambda_DNA-bd_dom_sf"/>
</dbReference>
<name>A0A135ZZG3_9ALTE</name>
<comment type="caution">
    <text evidence="5">The sequence shown here is derived from an EMBL/GenBank/DDBJ whole genome shotgun (WGS) entry which is preliminary data.</text>
</comment>
<sequence length="345" mass="37411">MKKKLNLKQVAEQLRVSTATVSNAFNRPDQLSAKLRDRILKESAELGYFGASLAARSLRRGESGVIGVMLADSLSYSFSDPVANQLMQGIAEVLVEQKKQLLLLSNGVSSAEQSGAETLPDGFILYGALQGNAFEHILRTGKPVVAVDFEFSETASVNIDNEQGAYAIASHALSKDDSSQVAILGLRLIDSARVCRLVSEDLVSQSKEISRSRLAGYLRAAKDKGTNISADKIWHIPINSPERAEIAAREALTSNPLPNVLLCMSDVIALAALRVAHELNIAVPEQLQVTGFDDIPEASRSTPALTTVCQQSLEKGRIAARMLLEGNMNEKRILETRLVVRQSCK</sequence>
<evidence type="ECO:0000256" key="3">
    <source>
        <dbReference type="ARBA" id="ARBA00023163"/>
    </source>
</evidence>